<dbReference type="SUPFAM" id="SSF53098">
    <property type="entry name" value="Ribonuclease H-like"/>
    <property type="match status" value="1"/>
</dbReference>
<comment type="caution">
    <text evidence="2">The sequence shown here is derived from an EMBL/GenBank/DDBJ whole genome shotgun (WGS) entry which is preliminary data.</text>
</comment>
<dbReference type="PANTHER" id="PTHR47331">
    <property type="entry name" value="PHD-TYPE DOMAIN-CONTAINING PROTEIN"/>
    <property type="match status" value="1"/>
</dbReference>
<proteinExistence type="predicted"/>
<dbReference type="AlphaFoldDB" id="A0A8X6WBP7"/>
<dbReference type="InterPro" id="IPR041588">
    <property type="entry name" value="Integrase_H2C2"/>
</dbReference>
<dbReference type="GO" id="GO:0003676">
    <property type="term" value="F:nucleic acid binding"/>
    <property type="evidence" value="ECO:0007669"/>
    <property type="project" value="InterPro"/>
</dbReference>
<dbReference type="InterPro" id="IPR036397">
    <property type="entry name" value="RNaseH_sf"/>
</dbReference>
<protein>
    <submittedName>
        <fullName evidence="2">Integrase catalytic domain-containing protein</fullName>
    </submittedName>
</protein>
<organism evidence="2 3">
    <name type="scientific">Trichonephila clavipes</name>
    <name type="common">Golden silk orbweaver</name>
    <name type="synonym">Nephila clavipes</name>
    <dbReference type="NCBI Taxonomy" id="2585209"/>
    <lineage>
        <taxon>Eukaryota</taxon>
        <taxon>Metazoa</taxon>
        <taxon>Ecdysozoa</taxon>
        <taxon>Arthropoda</taxon>
        <taxon>Chelicerata</taxon>
        <taxon>Arachnida</taxon>
        <taxon>Araneae</taxon>
        <taxon>Araneomorphae</taxon>
        <taxon>Entelegynae</taxon>
        <taxon>Araneoidea</taxon>
        <taxon>Nephilidae</taxon>
        <taxon>Trichonephila</taxon>
    </lineage>
</organism>
<dbReference type="Proteomes" id="UP000887159">
    <property type="component" value="Unassembled WGS sequence"/>
</dbReference>
<dbReference type="Gene3D" id="1.10.340.70">
    <property type="match status" value="1"/>
</dbReference>
<keyword evidence="3" id="KW-1185">Reference proteome</keyword>
<sequence>MDLRLCTYGPVAEAVRSALKGLNAESTPEDIVPVLRIMWDRKGDTLYVESLGVTAGIDGVKWYERFSQFSKMTRILGWVKRFTKNCLKNVVNQELFLSVDEVKDSRGTLLLLIQALHCCLIRNYHLRYSHAGIQALTVIIREEFWIIGARRTIRSVVKQCVRCKRFSAKPLTTAHIQLPLDRVRDAFAFTGVDLCGLLILKSKNKSWVVLFTCAVYRHVHPELITSISTECFIHRFIARRDRLSIVYSDNETNFVGASAGLEKVVSQETLNPITWKFISPTAAWWERLVRSVKNLIVRVLGQASVNYEELLTTLYVTLKP</sequence>
<reference evidence="2" key="1">
    <citation type="submission" date="2020-08" db="EMBL/GenBank/DDBJ databases">
        <title>Multicomponent nature underlies the extraordinary mechanical properties of spider dragline silk.</title>
        <authorList>
            <person name="Kono N."/>
            <person name="Nakamura H."/>
            <person name="Mori M."/>
            <person name="Yoshida Y."/>
            <person name="Ohtoshi R."/>
            <person name="Malay A.D."/>
            <person name="Moran D.A.P."/>
            <person name="Tomita M."/>
            <person name="Numata K."/>
            <person name="Arakawa K."/>
        </authorList>
    </citation>
    <scope>NUCLEOTIDE SEQUENCE</scope>
</reference>
<dbReference type="PANTHER" id="PTHR47331:SF2">
    <property type="match status" value="1"/>
</dbReference>
<dbReference type="Pfam" id="PF17921">
    <property type="entry name" value="Integrase_H2C2"/>
    <property type="match status" value="1"/>
</dbReference>
<dbReference type="EMBL" id="BMAU01021400">
    <property type="protein sequence ID" value="GFY31854.1"/>
    <property type="molecule type" value="Genomic_DNA"/>
</dbReference>
<evidence type="ECO:0000259" key="1">
    <source>
        <dbReference type="Pfam" id="PF17921"/>
    </source>
</evidence>
<dbReference type="Gene3D" id="3.30.420.10">
    <property type="entry name" value="Ribonuclease H-like superfamily/Ribonuclease H"/>
    <property type="match status" value="1"/>
</dbReference>
<name>A0A8X6WBP7_TRICX</name>
<evidence type="ECO:0000313" key="3">
    <source>
        <dbReference type="Proteomes" id="UP000887159"/>
    </source>
</evidence>
<accession>A0A8X6WBP7</accession>
<dbReference type="InterPro" id="IPR012337">
    <property type="entry name" value="RNaseH-like_sf"/>
</dbReference>
<evidence type="ECO:0000313" key="2">
    <source>
        <dbReference type="EMBL" id="GFY31854.1"/>
    </source>
</evidence>
<feature type="domain" description="Integrase zinc-binding" evidence="1">
    <location>
        <begin position="120"/>
        <end position="167"/>
    </location>
</feature>
<gene>
    <name evidence="2" type="primary">AVEN_240424_1</name>
    <name evidence="2" type="ORF">TNCV_4201621</name>
</gene>